<gene>
    <name evidence="2" type="ORF">RB548_05700</name>
</gene>
<dbReference type="Proteomes" id="UP001432360">
    <property type="component" value="Chromosome"/>
</dbReference>
<protein>
    <submittedName>
        <fullName evidence="2">Uncharacterized protein</fullName>
    </submittedName>
</protein>
<reference evidence="2" key="1">
    <citation type="submission" date="2023-08" db="EMBL/GenBank/DDBJ databases">
        <title>Complete genome sequence of Sinorhizobium chiapanecum ITTG S70 isolated from Acaciella angustissima nodules in Chiapas-Mexico.</title>
        <authorList>
            <person name="Rincon-Rosales R."/>
            <person name="Rogel M.A."/>
            <person name="Rincon-Medina C.I."/>
            <person name="Guerrero G."/>
            <person name="Manzano-Gomez L.A."/>
            <person name="Lopez-Lopez A."/>
            <person name="Rincon Molina F.A."/>
            <person name="Martinez-Romero E."/>
        </authorList>
    </citation>
    <scope>NUCLEOTIDE SEQUENCE</scope>
    <source>
        <strain evidence="2">ITTG S70</strain>
    </source>
</reference>
<evidence type="ECO:0000313" key="3">
    <source>
        <dbReference type="Proteomes" id="UP001432360"/>
    </source>
</evidence>
<organism evidence="2 3">
    <name type="scientific">Sinorhizobium chiapasense</name>
    <dbReference type="NCBI Taxonomy" id="501572"/>
    <lineage>
        <taxon>Bacteria</taxon>
        <taxon>Pseudomonadati</taxon>
        <taxon>Pseudomonadota</taxon>
        <taxon>Alphaproteobacteria</taxon>
        <taxon>Hyphomicrobiales</taxon>
        <taxon>Rhizobiaceae</taxon>
        <taxon>Sinorhizobium/Ensifer group</taxon>
        <taxon>Sinorhizobium</taxon>
    </lineage>
</organism>
<name>A0ABZ2BHI8_9HYPH</name>
<dbReference type="EMBL" id="CP133148">
    <property type="protein sequence ID" value="WVT04899.1"/>
    <property type="molecule type" value="Genomic_DNA"/>
</dbReference>
<evidence type="ECO:0000256" key="1">
    <source>
        <dbReference type="SAM" id="Phobius"/>
    </source>
</evidence>
<keyword evidence="1" id="KW-0472">Membrane</keyword>
<evidence type="ECO:0000313" key="2">
    <source>
        <dbReference type="EMBL" id="WVT04899.1"/>
    </source>
</evidence>
<keyword evidence="3" id="KW-1185">Reference proteome</keyword>
<proteinExistence type="predicted"/>
<dbReference type="RefSeq" id="WP_331374035.1">
    <property type="nucleotide sequence ID" value="NZ_CP133148.1"/>
</dbReference>
<accession>A0ABZ2BHI8</accession>
<keyword evidence="1" id="KW-0812">Transmembrane</keyword>
<feature type="transmembrane region" description="Helical" evidence="1">
    <location>
        <begin position="6"/>
        <end position="33"/>
    </location>
</feature>
<keyword evidence="1" id="KW-1133">Transmembrane helix</keyword>
<sequence length="51" mass="5685">MRTGLLIIMMMFFAGLPLDIGKLAAALLLFVMAERALYPLFRRQVAERGSA</sequence>